<reference evidence="3 4" key="1">
    <citation type="submission" date="2020-03" db="EMBL/GenBank/DDBJ databases">
        <title>WGS of actinomycetes isolated from Thailand.</title>
        <authorList>
            <person name="Thawai C."/>
        </authorList>
    </citation>
    <scope>NUCLEOTIDE SEQUENCE [LARGE SCALE GENOMIC DNA]</scope>
    <source>
        <strain evidence="3 4">PLAI 1-29</strain>
    </source>
</reference>
<feature type="region of interest" description="Disordered" evidence="1">
    <location>
        <begin position="1"/>
        <end position="22"/>
    </location>
</feature>
<accession>A0ABX1C1C6</accession>
<dbReference type="Gene3D" id="3.30.750.24">
    <property type="entry name" value="STAS domain"/>
    <property type="match status" value="1"/>
</dbReference>
<dbReference type="SUPFAM" id="SSF52091">
    <property type="entry name" value="SpoIIaa-like"/>
    <property type="match status" value="1"/>
</dbReference>
<sequence length="123" mass="13167">MPSKTDLSSSPPEYAGVQTRADHGESVVAPWGEVDFGSAPLLYRAMGELSAGNGGVVLDMADVTFMDVAGLHFLRFLTAYGHEHRVAVRTVNWGRQPRRVLTVAGSLLPEPPRGAGREAHLTA</sequence>
<feature type="domain" description="STAS" evidence="2">
    <location>
        <begin position="15"/>
        <end position="74"/>
    </location>
</feature>
<gene>
    <name evidence="3" type="ORF">HCK00_14355</name>
</gene>
<evidence type="ECO:0000313" key="4">
    <source>
        <dbReference type="Proteomes" id="UP000695264"/>
    </source>
</evidence>
<dbReference type="CDD" id="cd07043">
    <property type="entry name" value="STAS_anti-anti-sigma_factors"/>
    <property type="match status" value="1"/>
</dbReference>
<dbReference type="RefSeq" id="WP_168102297.1">
    <property type="nucleotide sequence ID" value="NZ_JAATEN010000009.1"/>
</dbReference>
<feature type="compositionally biased region" description="Polar residues" evidence="1">
    <location>
        <begin position="1"/>
        <end position="11"/>
    </location>
</feature>
<evidence type="ECO:0000313" key="3">
    <source>
        <dbReference type="EMBL" id="NJQ01677.1"/>
    </source>
</evidence>
<name>A0ABX1C1C6_9ACTN</name>
<protein>
    <submittedName>
        <fullName evidence="3">STAS domain-containing protein</fullName>
    </submittedName>
</protein>
<evidence type="ECO:0000259" key="2">
    <source>
        <dbReference type="PROSITE" id="PS50801"/>
    </source>
</evidence>
<dbReference type="PROSITE" id="PS50801">
    <property type="entry name" value="STAS"/>
    <property type="match status" value="1"/>
</dbReference>
<dbReference type="Proteomes" id="UP000695264">
    <property type="component" value="Unassembled WGS sequence"/>
</dbReference>
<comment type="caution">
    <text evidence="3">The sequence shown here is derived from an EMBL/GenBank/DDBJ whole genome shotgun (WGS) entry which is preliminary data.</text>
</comment>
<organism evidence="3 4">
    <name type="scientific">Streptomyces zingiberis</name>
    <dbReference type="NCBI Taxonomy" id="2053010"/>
    <lineage>
        <taxon>Bacteria</taxon>
        <taxon>Bacillati</taxon>
        <taxon>Actinomycetota</taxon>
        <taxon>Actinomycetes</taxon>
        <taxon>Kitasatosporales</taxon>
        <taxon>Streptomycetaceae</taxon>
        <taxon>Streptomyces</taxon>
    </lineage>
</organism>
<dbReference type="Pfam" id="PF01740">
    <property type="entry name" value="STAS"/>
    <property type="match status" value="1"/>
</dbReference>
<keyword evidence="4" id="KW-1185">Reference proteome</keyword>
<dbReference type="EMBL" id="JAATEN010000009">
    <property type="protein sequence ID" value="NJQ01677.1"/>
    <property type="molecule type" value="Genomic_DNA"/>
</dbReference>
<proteinExistence type="predicted"/>
<dbReference type="InterPro" id="IPR036513">
    <property type="entry name" value="STAS_dom_sf"/>
</dbReference>
<evidence type="ECO:0000256" key="1">
    <source>
        <dbReference type="SAM" id="MobiDB-lite"/>
    </source>
</evidence>
<dbReference type="InterPro" id="IPR002645">
    <property type="entry name" value="STAS_dom"/>
</dbReference>